<keyword evidence="2" id="KW-1185">Reference proteome</keyword>
<dbReference type="AlphaFoldDB" id="E6S798"/>
<dbReference type="EMBL" id="CP002343">
    <property type="protein sequence ID" value="ADU49032.1"/>
    <property type="molecule type" value="Genomic_DNA"/>
</dbReference>
<proteinExistence type="predicted"/>
<reference evidence="1 2" key="1">
    <citation type="journal article" date="2010" name="Stand. Genomic Sci.">
        <title>Complete genome sequence of Intrasporangium calvum type strain (7 KIP).</title>
        <authorList>
            <person name="Del Rio T.G."/>
            <person name="Chertkov O."/>
            <person name="Yasawong M."/>
            <person name="Lucas S."/>
            <person name="Deshpande S."/>
            <person name="Cheng J.F."/>
            <person name="Detter C."/>
            <person name="Tapia R."/>
            <person name="Han C."/>
            <person name="Goodwin L."/>
            <person name="Pitluck S."/>
            <person name="Liolios K."/>
            <person name="Ivanova N."/>
            <person name="Mavromatis K."/>
            <person name="Pati A."/>
            <person name="Chen A."/>
            <person name="Palaniappan K."/>
            <person name="Land M."/>
            <person name="Hauser L."/>
            <person name="Chang Y.J."/>
            <person name="Jeffries C.D."/>
            <person name="Rohde M."/>
            <person name="Pukall R."/>
            <person name="Sikorski J."/>
            <person name="Goker M."/>
            <person name="Woyke T."/>
            <person name="Bristow J."/>
            <person name="Eisen J.A."/>
            <person name="Markowitz V."/>
            <person name="Hugenholtz P."/>
            <person name="Kyrpides N.C."/>
            <person name="Klenk H.P."/>
            <person name="Lapidus A."/>
        </authorList>
    </citation>
    <scope>NUCLEOTIDE SEQUENCE [LARGE SCALE GENOMIC DNA]</scope>
    <source>
        <strain evidence="2">ATCC 23552 / DSM 43043 / JCM 3097 / NBRC 12989 / 7 KIP</strain>
    </source>
</reference>
<name>E6S798_INTC7</name>
<evidence type="ECO:0000313" key="2">
    <source>
        <dbReference type="Proteomes" id="UP000008914"/>
    </source>
</evidence>
<evidence type="ECO:0000313" key="1">
    <source>
        <dbReference type="EMBL" id="ADU49032.1"/>
    </source>
</evidence>
<dbReference type="HOGENOM" id="CLU_3396968_0_0_11"/>
<dbReference type="STRING" id="710696.Intca_2526"/>
<sequence length="31" mass="3319">MLRKLLIALAASPFVVSLATVLGSDTWTWGT</sequence>
<organism evidence="1 2">
    <name type="scientific">Intrasporangium calvum (strain ATCC 23552 / DSM 43043 / JCM 3097 / NBRC 12989 / NCIMB 10167 / NRRL B-3866 / 7 KIP)</name>
    <dbReference type="NCBI Taxonomy" id="710696"/>
    <lineage>
        <taxon>Bacteria</taxon>
        <taxon>Bacillati</taxon>
        <taxon>Actinomycetota</taxon>
        <taxon>Actinomycetes</taxon>
        <taxon>Micrococcales</taxon>
        <taxon>Intrasporangiaceae</taxon>
        <taxon>Intrasporangium</taxon>
    </lineage>
</organism>
<accession>E6S798</accession>
<protein>
    <submittedName>
        <fullName evidence="1">Uncharacterized protein</fullName>
    </submittedName>
</protein>
<dbReference type="Proteomes" id="UP000008914">
    <property type="component" value="Chromosome"/>
</dbReference>
<dbReference type="KEGG" id="ica:Intca_2526"/>
<gene>
    <name evidence="1" type="ordered locus">Intca_2526</name>
</gene>